<keyword evidence="4" id="KW-0349">Heme</keyword>
<dbReference type="GO" id="GO:0006979">
    <property type="term" value="P:response to oxidative stress"/>
    <property type="evidence" value="ECO:0007669"/>
    <property type="project" value="InterPro"/>
</dbReference>
<evidence type="ECO:0000256" key="2">
    <source>
        <dbReference type="ARBA" id="ARBA00022525"/>
    </source>
</evidence>
<dbReference type="InterPro" id="IPR010255">
    <property type="entry name" value="Haem_peroxidase_sf"/>
</dbReference>
<comment type="caution">
    <text evidence="8">The sequence shown here is derived from an EMBL/GenBank/DDBJ whole genome shotgun (WGS) entry which is preliminary data.</text>
</comment>
<dbReference type="GO" id="GO:0022412">
    <property type="term" value="P:cellular process involved in reproduction in multicellular organism"/>
    <property type="evidence" value="ECO:0007669"/>
    <property type="project" value="UniProtKB-ARBA"/>
</dbReference>
<keyword evidence="6" id="KW-0408">Iron</keyword>
<name>A0AAN9T8R6_9HEMI</name>
<keyword evidence="5" id="KW-0732">Signal</keyword>
<proteinExistence type="predicted"/>
<organism evidence="8 9">
    <name type="scientific">Parthenolecanium corni</name>
    <dbReference type="NCBI Taxonomy" id="536013"/>
    <lineage>
        <taxon>Eukaryota</taxon>
        <taxon>Metazoa</taxon>
        <taxon>Ecdysozoa</taxon>
        <taxon>Arthropoda</taxon>
        <taxon>Hexapoda</taxon>
        <taxon>Insecta</taxon>
        <taxon>Pterygota</taxon>
        <taxon>Neoptera</taxon>
        <taxon>Paraneoptera</taxon>
        <taxon>Hemiptera</taxon>
        <taxon>Sternorrhyncha</taxon>
        <taxon>Coccoidea</taxon>
        <taxon>Coccidae</taxon>
        <taxon>Parthenolecanium</taxon>
    </lineage>
</organism>
<dbReference type="Gene3D" id="1.10.640.10">
    <property type="entry name" value="Haem peroxidase domain superfamily, animal type"/>
    <property type="match status" value="3"/>
</dbReference>
<dbReference type="AlphaFoldDB" id="A0AAN9T8R6"/>
<dbReference type="PANTHER" id="PTHR11475">
    <property type="entry name" value="OXIDASE/PEROXIDASE"/>
    <property type="match status" value="1"/>
</dbReference>
<reference evidence="8 9" key="1">
    <citation type="submission" date="2024-03" db="EMBL/GenBank/DDBJ databases">
        <title>Adaptation during the transition from Ophiocordyceps entomopathogen to insect associate is accompanied by gene loss and intensified selection.</title>
        <authorList>
            <person name="Ward C.M."/>
            <person name="Onetto C.A."/>
            <person name="Borneman A.R."/>
        </authorList>
    </citation>
    <scope>NUCLEOTIDE SEQUENCE [LARGE SCALE GENOMIC DNA]</scope>
    <source>
        <strain evidence="8">AWRI1</strain>
        <tissue evidence="8">Single Adult Female</tissue>
    </source>
</reference>
<gene>
    <name evidence="8" type="ORF">V9T40_012372</name>
</gene>
<dbReference type="EMBL" id="JBBCAQ010000036">
    <property type="protein sequence ID" value="KAK7576086.1"/>
    <property type="molecule type" value="Genomic_DNA"/>
</dbReference>
<dbReference type="GO" id="GO:0020037">
    <property type="term" value="F:heme binding"/>
    <property type="evidence" value="ECO:0007669"/>
    <property type="project" value="InterPro"/>
</dbReference>
<evidence type="ECO:0000313" key="9">
    <source>
        <dbReference type="Proteomes" id="UP001367676"/>
    </source>
</evidence>
<accession>A0AAN9T8R6</accession>
<dbReference type="SUPFAM" id="SSF48113">
    <property type="entry name" value="Heme-dependent peroxidases"/>
    <property type="match status" value="2"/>
</dbReference>
<evidence type="ECO:0000256" key="3">
    <source>
        <dbReference type="ARBA" id="ARBA00022559"/>
    </source>
</evidence>
<dbReference type="InterPro" id="IPR037120">
    <property type="entry name" value="Haem_peroxidase_sf_animal"/>
</dbReference>
<keyword evidence="3" id="KW-0575">Peroxidase</keyword>
<evidence type="ECO:0000256" key="7">
    <source>
        <dbReference type="PIRSR" id="PIRSR619791-2"/>
    </source>
</evidence>
<evidence type="ECO:0000256" key="4">
    <source>
        <dbReference type="ARBA" id="ARBA00022617"/>
    </source>
</evidence>
<protein>
    <recommendedName>
        <fullName evidence="10">Peroxidase</fullName>
    </recommendedName>
</protein>
<dbReference type="PROSITE" id="PS50292">
    <property type="entry name" value="PEROXIDASE_3"/>
    <property type="match status" value="2"/>
</dbReference>
<evidence type="ECO:0000313" key="8">
    <source>
        <dbReference type="EMBL" id="KAK7576086.1"/>
    </source>
</evidence>
<dbReference type="GO" id="GO:0004601">
    <property type="term" value="F:peroxidase activity"/>
    <property type="evidence" value="ECO:0007669"/>
    <property type="project" value="UniProtKB-KW"/>
</dbReference>
<dbReference type="CDD" id="cd09823">
    <property type="entry name" value="peroxinectin_like"/>
    <property type="match status" value="1"/>
</dbReference>
<evidence type="ECO:0000256" key="5">
    <source>
        <dbReference type="ARBA" id="ARBA00022729"/>
    </source>
</evidence>
<sequence>MPYECYPTLVPEDDPFYKQFGITCLDGTRSVDSKILNCNDVKPVIAMNYQTSPADLSFVYGANEQQNHQIRAYSKGLLKTNKTNDGYFVFPAYVESCPFGGINPTAGSPCYAYGITAATNYGVIPKSTGYNNAYNEKCNLATWLETSSTSARHGHSNVRGDFQHGITAAKCIKYRLAQKYFGLGFITECKNGFTELTKMYTVNQCQKQDNWMVDDLTNKLFAPPSGKVGSDLISTDIGRGREYGQPGYNEYRKKCGLPIVQTWSDFANITMDTTVLPALKELYYDPGSADLYTMALLEKPCGDSSLGPTFTCMLGAQYYEMIRCDRLWYDCPSAKFTMRKTRCPDFDKRVEGQSFSGQNAADAACAKPFKRCDRNDIHYTMDGSCNNIDIPSWAQAGTPYVRLLAANYSDGISKFRKSIDGSPLPSARVIRSTLILDKPTPSKGLNIFFYAFGQFVDHDVTLSRMIESSEPCCINHKPVPNLSDDVCMPLIIPENDSFYSKFGVTCIDFKRMQNTKLEGCNVKPIFQINSQTGVMDMSVTYGISDAEVRTLRTGSGGLLKVTNDHRTSNQEYPLIISGPICPFGGVHRKPQGDCFIAGDERVNQNPELLICNVIFLKLHNLIARHLQSINPHWDDERLFKVARRISIALYQHVITSEYIPVLIGPRTAALYKLLPATSGYIRGYDTNLNPQTLVSYAAGAGRGGHSNIVGTMNYKGPDEENESYLLRHKYFNNSFLLRKNMYSNILDAYIKQPCDRQDNFFTDEVNNWMLHTLEEPFGFDLPAVDILRGRDYGLPTYNQFREACGLCRLHTFEELANDIINPEDIKKLKTLYKSVDDIDYYVGGLMEKPLPDATLGQSFACIQAESFFRWKFGDRLFYEFQQTKFTHAQLNTIRKVTMSKIICLTHPWLKSTQKNSFLIESSQNPQVHCSDLPKIDLDLWKEK</sequence>
<dbReference type="GO" id="GO:0005576">
    <property type="term" value="C:extracellular region"/>
    <property type="evidence" value="ECO:0007669"/>
    <property type="project" value="UniProtKB-SubCell"/>
</dbReference>
<feature type="binding site" evidence="7">
    <location>
        <position position="549"/>
    </location>
    <ligand>
        <name>substrate</name>
    </ligand>
</feature>
<dbReference type="Proteomes" id="UP001367676">
    <property type="component" value="Unassembled WGS sequence"/>
</dbReference>
<dbReference type="InterPro" id="IPR019791">
    <property type="entry name" value="Haem_peroxidase_animal"/>
</dbReference>
<dbReference type="FunFam" id="1.10.640.10:FF:000003">
    <property type="entry name" value="chorion peroxidase"/>
    <property type="match status" value="1"/>
</dbReference>
<evidence type="ECO:0000256" key="1">
    <source>
        <dbReference type="ARBA" id="ARBA00004613"/>
    </source>
</evidence>
<keyword evidence="2" id="KW-0964">Secreted</keyword>
<evidence type="ECO:0008006" key="10">
    <source>
        <dbReference type="Google" id="ProtNLM"/>
    </source>
</evidence>
<keyword evidence="4" id="KW-0479">Metal-binding</keyword>
<keyword evidence="9" id="KW-1185">Reference proteome</keyword>
<keyword evidence="3" id="KW-0560">Oxidoreductase</keyword>
<dbReference type="Pfam" id="PF03098">
    <property type="entry name" value="An_peroxidase"/>
    <property type="match status" value="3"/>
</dbReference>
<dbReference type="PANTHER" id="PTHR11475:SF114">
    <property type="entry name" value="PEROXIDASE-LIKE PROTEIN"/>
    <property type="match status" value="1"/>
</dbReference>
<dbReference type="PRINTS" id="PR00457">
    <property type="entry name" value="ANPEROXIDASE"/>
</dbReference>
<comment type="subcellular location">
    <subcellularLocation>
        <location evidence="1">Secreted</location>
    </subcellularLocation>
</comment>
<evidence type="ECO:0000256" key="6">
    <source>
        <dbReference type="ARBA" id="ARBA00023004"/>
    </source>
</evidence>